<protein>
    <recommendedName>
        <fullName evidence="3">Integrase catalytic domain-containing protein</fullName>
    </recommendedName>
</protein>
<name>A0A2Z6PFF6_TRISU</name>
<evidence type="ECO:0000259" key="3">
    <source>
        <dbReference type="PROSITE" id="PS50994"/>
    </source>
</evidence>
<dbReference type="EMBL" id="DF973939">
    <property type="protein sequence ID" value="GAU42777.1"/>
    <property type="molecule type" value="Genomic_DNA"/>
</dbReference>
<dbReference type="InterPro" id="IPR005162">
    <property type="entry name" value="Retrotrans_gag_dom"/>
</dbReference>
<dbReference type="Gene3D" id="1.10.340.70">
    <property type="match status" value="1"/>
</dbReference>
<dbReference type="InterPro" id="IPR050951">
    <property type="entry name" value="Retrovirus_Pol_polyprotein"/>
</dbReference>
<gene>
    <name evidence="4" type="ORF">TSUD_239400</name>
</gene>
<feature type="domain" description="Integrase catalytic" evidence="3">
    <location>
        <begin position="303"/>
        <end position="462"/>
    </location>
</feature>
<dbReference type="InterPro" id="IPR001584">
    <property type="entry name" value="Integrase_cat-core"/>
</dbReference>
<feature type="compositionally biased region" description="Basic and acidic residues" evidence="2">
    <location>
        <begin position="154"/>
        <end position="188"/>
    </location>
</feature>
<accession>A0A2Z6PFF6</accession>
<dbReference type="Proteomes" id="UP000242715">
    <property type="component" value="Unassembled WGS sequence"/>
</dbReference>
<dbReference type="OrthoDB" id="1731372at2759"/>
<dbReference type="InterPro" id="IPR041588">
    <property type="entry name" value="Integrase_H2C2"/>
</dbReference>
<evidence type="ECO:0000313" key="4">
    <source>
        <dbReference type="EMBL" id="GAU42777.1"/>
    </source>
</evidence>
<dbReference type="GO" id="GO:0003676">
    <property type="term" value="F:nucleic acid binding"/>
    <property type="evidence" value="ECO:0007669"/>
    <property type="project" value="InterPro"/>
</dbReference>
<dbReference type="SUPFAM" id="SSF53098">
    <property type="entry name" value="Ribonuclease H-like"/>
    <property type="match status" value="1"/>
</dbReference>
<reference evidence="5" key="1">
    <citation type="journal article" date="2017" name="Front. Plant Sci.">
        <title>Climate Clever Clovers: New Paradigm to Reduce the Environmental Footprint of Ruminants by Breeding Low Methanogenic Forages Utilizing Haplotype Variation.</title>
        <authorList>
            <person name="Kaur P."/>
            <person name="Appels R."/>
            <person name="Bayer P.E."/>
            <person name="Keeble-Gagnere G."/>
            <person name="Wang J."/>
            <person name="Hirakawa H."/>
            <person name="Shirasawa K."/>
            <person name="Vercoe P."/>
            <person name="Stefanova K."/>
            <person name="Durmic Z."/>
            <person name="Nichols P."/>
            <person name="Revell C."/>
            <person name="Isobe S.N."/>
            <person name="Edwards D."/>
            <person name="Erskine W."/>
        </authorList>
    </citation>
    <scope>NUCLEOTIDE SEQUENCE [LARGE SCALE GENOMIC DNA]</scope>
    <source>
        <strain evidence="5">cv. Daliak</strain>
    </source>
</reference>
<organism evidence="4 5">
    <name type="scientific">Trifolium subterraneum</name>
    <name type="common">Subterranean clover</name>
    <dbReference type="NCBI Taxonomy" id="3900"/>
    <lineage>
        <taxon>Eukaryota</taxon>
        <taxon>Viridiplantae</taxon>
        <taxon>Streptophyta</taxon>
        <taxon>Embryophyta</taxon>
        <taxon>Tracheophyta</taxon>
        <taxon>Spermatophyta</taxon>
        <taxon>Magnoliopsida</taxon>
        <taxon>eudicotyledons</taxon>
        <taxon>Gunneridae</taxon>
        <taxon>Pentapetalae</taxon>
        <taxon>rosids</taxon>
        <taxon>fabids</taxon>
        <taxon>Fabales</taxon>
        <taxon>Fabaceae</taxon>
        <taxon>Papilionoideae</taxon>
        <taxon>50 kb inversion clade</taxon>
        <taxon>NPAAA clade</taxon>
        <taxon>Hologalegina</taxon>
        <taxon>IRL clade</taxon>
        <taxon>Trifolieae</taxon>
        <taxon>Trifolium</taxon>
    </lineage>
</organism>
<dbReference type="InterPro" id="IPR012337">
    <property type="entry name" value="RNaseH-like_sf"/>
</dbReference>
<dbReference type="PANTHER" id="PTHR37984">
    <property type="entry name" value="PROTEIN CBG26694"/>
    <property type="match status" value="1"/>
</dbReference>
<dbReference type="Pfam" id="PF00665">
    <property type="entry name" value="rve"/>
    <property type="match status" value="1"/>
</dbReference>
<dbReference type="Pfam" id="PF03732">
    <property type="entry name" value="Retrotrans_gag"/>
    <property type="match status" value="1"/>
</dbReference>
<dbReference type="Pfam" id="PF17921">
    <property type="entry name" value="Integrase_H2C2"/>
    <property type="match status" value="1"/>
</dbReference>
<sequence>MLRGIPPTLWLLTTKMTGGVNNDGSSSMNLQAAIGEINRLKAKMAAIEQEKEAEKVAEAELEEFVHQFAGTKHVQVTATSLFSIRQNGPESLREYLARFSEATIKVSNPNQEMFVAAFQNGLKAGHFNESLAQKPAESMQEVMKRAECYIKGEESNAEKRSRESRERGGNKTPDRYQRGWQPRDREGWQNKGGRNFRQNDRRPRQAYEEYSPLNNTNVHILEDILDSGLCVGDHEAQTIIKEIHDGSCGNHIGARSLAGKVARAGYFWPTLFKDASRYVRSCDECQKHADIHHAPGEQLQSVMSPWPFYMWGVDIAGPFSTSQGQVKFLIVAVNYFTKWIEAEPVATISSEKVKHFYWKKLICRFGLPKYIVSDNGTQFTSESVIQFCQEKGFKNTFVSVERPQANGQAESANKVVLKALKRNLMRKGKSWAEHIPAILWSYHTTTHTSTSETPFKMVYGTDAMIPAEVNPPSWRRETLTAPDNDAALQENLDLLEEVREAAHLREFTAKQRARRKYNTKVIPRKFEVGDLVLKRPMGRDKGGKLPPNWEGPFRIQETFGGGAYRLETLEGDTLPRTWNVANLRYYFS</sequence>
<dbReference type="AlphaFoldDB" id="A0A2Z6PFF6"/>
<evidence type="ECO:0000256" key="1">
    <source>
        <dbReference type="SAM" id="Coils"/>
    </source>
</evidence>
<proteinExistence type="predicted"/>
<dbReference type="PANTHER" id="PTHR37984:SF5">
    <property type="entry name" value="PROTEIN NYNRIN-LIKE"/>
    <property type="match status" value="1"/>
</dbReference>
<feature type="region of interest" description="Disordered" evidence="2">
    <location>
        <begin position="154"/>
        <end position="204"/>
    </location>
</feature>
<dbReference type="Gene3D" id="3.30.420.10">
    <property type="entry name" value="Ribonuclease H-like superfamily/Ribonuclease H"/>
    <property type="match status" value="1"/>
</dbReference>
<feature type="coiled-coil region" evidence="1">
    <location>
        <begin position="30"/>
        <end position="67"/>
    </location>
</feature>
<dbReference type="GO" id="GO:0015074">
    <property type="term" value="P:DNA integration"/>
    <property type="evidence" value="ECO:0007669"/>
    <property type="project" value="InterPro"/>
</dbReference>
<evidence type="ECO:0000313" key="5">
    <source>
        <dbReference type="Proteomes" id="UP000242715"/>
    </source>
</evidence>
<evidence type="ECO:0000256" key="2">
    <source>
        <dbReference type="SAM" id="MobiDB-lite"/>
    </source>
</evidence>
<dbReference type="InterPro" id="IPR036397">
    <property type="entry name" value="RNaseH_sf"/>
</dbReference>
<dbReference type="PROSITE" id="PS50994">
    <property type="entry name" value="INTEGRASE"/>
    <property type="match status" value="1"/>
</dbReference>
<keyword evidence="5" id="KW-1185">Reference proteome</keyword>
<keyword evidence="1" id="KW-0175">Coiled coil</keyword>